<evidence type="ECO:0000256" key="4">
    <source>
        <dbReference type="ARBA" id="ARBA00022964"/>
    </source>
</evidence>
<gene>
    <name evidence="7" type="ORF">GQ55_4G328400</name>
</gene>
<dbReference type="GO" id="GO:0046872">
    <property type="term" value="F:metal ion binding"/>
    <property type="evidence" value="ECO:0007669"/>
    <property type="project" value="UniProtKB-KW"/>
</dbReference>
<dbReference type="PANTHER" id="PTHR10543:SF142">
    <property type="entry name" value="OS06G0162550 PROTEIN"/>
    <property type="match status" value="1"/>
</dbReference>
<comment type="cofactor">
    <cofactor evidence="6">
        <name>Fe(2+)</name>
        <dbReference type="ChEBI" id="CHEBI:29033"/>
    </cofactor>
    <text evidence="6">Binds 1 Fe(2+) ion per subunit.</text>
</comment>
<name>A0A2T7E2L0_9POAL</name>
<evidence type="ECO:0000256" key="5">
    <source>
        <dbReference type="ARBA" id="ARBA00023004"/>
    </source>
</evidence>
<dbReference type="STRING" id="1504633.A0A2T7E2L0"/>
<evidence type="ECO:0000313" key="8">
    <source>
        <dbReference type="Proteomes" id="UP000244336"/>
    </source>
</evidence>
<dbReference type="Gramene" id="PUZ62070">
    <property type="protein sequence ID" value="PUZ62070"/>
    <property type="gene ID" value="GQ55_4G328400"/>
</dbReference>
<sequence length="547" mass="61986">MSKTLESVSSNLLERFIDTAYRFTEQPALNQGNFRPVNEIGEVVLLNDLSGEVPEDFPEGVYIRNGACPNPLHPTQTIADSIFGSTSYMYYEGHGMLHAVYFNKSSLGEWKISYRNKYVESDTFQLEGEKNEVAFVPSADGEPYATLVAFVLNILRFGKAVKDSANTNVFEHAGRAFAVTENHLPYEIDINNLNTIAPYSISGAWDQPPCCKCSRKKGSCTNHLRILYQSTGQKKKIHGSGDLVIMGTNTEKPHYVLGVISSDGEKLLHKVDLKFEEGKLIHDIVVTTKYVLFIENDMNGKSRIGVMPRFGDAESIIWFDVENHCSYHLFNCFEDGNEVVVRGCRILGSIIPSDRHRADKSKWYGRAFLRPDKDLEDFDPSLDGILFSRPHEWRLNLESGTANEGYITSENVAMDFPVINDKFIGIRNKYGYAQVVDSLATSKTGLFKFKMIAKLHFDKPDKESKQFISVEYHTLQEKQFCSGVQFVAKENGTDEDDGWIVTYVHDEGTNIYQVYIIDAKRFSEEPVAKITLPQRVPYGFHGNFFYK</sequence>
<dbReference type="GO" id="GO:0010436">
    <property type="term" value="F:carotenoid dioxygenase activity"/>
    <property type="evidence" value="ECO:0007669"/>
    <property type="project" value="TreeGrafter"/>
</dbReference>
<reference evidence="7 8" key="1">
    <citation type="submission" date="2018-04" db="EMBL/GenBank/DDBJ databases">
        <title>WGS assembly of Panicum hallii var. hallii HAL2.</title>
        <authorList>
            <person name="Lovell J."/>
            <person name="Jenkins J."/>
            <person name="Lowry D."/>
            <person name="Mamidi S."/>
            <person name="Sreedasyam A."/>
            <person name="Weng X."/>
            <person name="Barry K."/>
            <person name="Bonette J."/>
            <person name="Campitelli B."/>
            <person name="Daum C."/>
            <person name="Gordon S."/>
            <person name="Gould B."/>
            <person name="Lipzen A."/>
            <person name="MacQueen A."/>
            <person name="Palacio-Mejia J."/>
            <person name="Plott C."/>
            <person name="Shakirov E."/>
            <person name="Shu S."/>
            <person name="Yoshinaga Y."/>
            <person name="Zane M."/>
            <person name="Rokhsar D."/>
            <person name="Grimwood J."/>
            <person name="Schmutz J."/>
            <person name="Juenger T."/>
        </authorList>
    </citation>
    <scope>NUCLEOTIDE SEQUENCE [LARGE SCALE GENOMIC DNA]</scope>
    <source>
        <strain evidence="8">cv. HAL2</strain>
    </source>
</reference>
<dbReference type="PANTHER" id="PTHR10543">
    <property type="entry name" value="BETA-CAROTENE DIOXYGENASE"/>
    <property type="match status" value="1"/>
</dbReference>
<comment type="similarity">
    <text evidence="1">Belongs to the carotenoid oxygenase family.</text>
</comment>
<keyword evidence="2 6" id="KW-0479">Metal-binding</keyword>
<evidence type="ECO:0000313" key="7">
    <source>
        <dbReference type="EMBL" id="PUZ62070.1"/>
    </source>
</evidence>
<dbReference type="GO" id="GO:0016121">
    <property type="term" value="P:carotene catabolic process"/>
    <property type="evidence" value="ECO:0007669"/>
    <property type="project" value="TreeGrafter"/>
</dbReference>
<accession>A0A2T7E2L0</accession>
<dbReference type="OrthoDB" id="763867at2759"/>
<keyword evidence="4" id="KW-0223">Dioxygenase</keyword>
<dbReference type="InterPro" id="IPR004294">
    <property type="entry name" value="Carotenoid_Oase"/>
</dbReference>
<keyword evidence="4" id="KW-0560">Oxidoreductase</keyword>
<evidence type="ECO:0000256" key="6">
    <source>
        <dbReference type="PIRSR" id="PIRSR604294-1"/>
    </source>
</evidence>
<keyword evidence="5 6" id="KW-0408">Iron</keyword>
<feature type="binding site" evidence="6">
    <location>
        <position position="328"/>
    </location>
    <ligand>
        <name>Fe cation</name>
        <dbReference type="ChEBI" id="CHEBI:24875"/>
        <note>catalytic</note>
    </ligand>
</feature>
<proteinExistence type="inferred from homology"/>
<organism evidence="7 8">
    <name type="scientific">Panicum hallii var. hallii</name>
    <dbReference type="NCBI Taxonomy" id="1504633"/>
    <lineage>
        <taxon>Eukaryota</taxon>
        <taxon>Viridiplantae</taxon>
        <taxon>Streptophyta</taxon>
        <taxon>Embryophyta</taxon>
        <taxon>Tracheophyta</taxon>
        <taxon>Spermatophyta</taxon>
        <taxon>Magnoliopsida</taxon>
        <taxon>Liliopsida</taxon>
        <taxon>Poales</taxon>
        <taxon>Poaceae</taxon>
        <taxon>PACMAD clade</taxon>
        <taxon>Panicoideae</taxon>
        <taxon>Panicodae</taxon>
        <taxon>Paniceae</taxon>
        <taxon>Panicinae</taxon>
        <taxon>Panicum</taxon>
        <taxon>Panicum sect. Panicum</taxon>
    </lineage>
</organism>
<dbReference type="Pfam" id="PF03055">
    <property type="entry name" value="RPE65"/>
    <property type="match status" value="1"/>
</dbReference>
<feature type="binding site" evidence="6">
    <location>
        <position position="282"/>
    </location>
    <ligand>
        <name>Fe cation</name>
        <dbReference type="ChEBI" id="CHEBI:24875"/>
        <note>catalytic</note>
    </ligand>
</feature>
<dbReference type="Proteomes" id="UP000244336">
    <property type="component" value="Chromosome 4"/>
</dbReference>
<dbReference type="AlphaFoldDB" id="A0A2T7E2L0"/>
<dbReference type="GO" id="GO:0009570">
    <property type="term" value="C:chloroplast stroma"/>
    <property type="evidence" value="ECO:0007669"/>
    <property type="project" value="TreeGrafter"/>
</dbReference>
<evidence type="ECO:0000256" key="3">
    <source>
        <dbReference type="ARBA" id="ARBA00022946"/>
    </source>
</evidence>
<protein>
    <submittedName>
        <fullName evidence="7">Uncharacterized protein</fullName>
    </submittedName>
</protein>
<evidence type="ECO:0000256" key="2">
    <source>
        <dbReference type="ARBA" id="ARBA00022723"/>
    </source>
</evidence>
<keyword evidence="8" id="KW-1185">Reference proteome</keyword>
<dbReference type="EMBL" id="CM009752">
    <property type="protein sequence ID" value="PUZ62070.1"/>
    <property type="molecule type" value="Genomic_DNA"/>
</dbReference>
<keyword evidence="3" id="KW-0809">Transit peptide</keyword>
<evidence type="ECO:0000256" key="1">
    <source>
        <dbReference type="ARBA" id="ARBA00006787"/>
    </source>
</evidence>
<feature type="binding site" evidence="6">
    <location>
        <position position="541"/>
    </location>
    <ligand>
        <name>Fe cation</name>
        <dbReference type="ChEBI" id="CHEBI:24875"/>
        <note>catalytic</note>
    </ligand>
</feature>